<name>A0ABV7GBZ7_9GAMM</name>
<organism evidence="3 4">
    <name type="scientific">Shewanella submarina</name>
    <dbReference type="NCBI Taxonomy" id="2016376"/>
    <lineage>
        <taxon>Bacteria</taxon>
        <taxon>Pseudomonadati</taxon>
        <taxon>Pseudomonadota</taxon>
        <taxon>Gammaproteobacteria</taxon>
        <taxon>Alteromonadales</taxon>
        <taxon>Shewanellaceae</taxon>
        <taxon>Shewanella</taxon>
    </lineage>
</organism>
<dbReference type="SUPFAM" id="SSF48208">
    <property type="entry name" value="Six-hairpin glycosidases"/>
    <property type="match status" value="1"/>
</dbReference>
<dbReference type="InterPro" id="IPR050883">
    <property type="entry name" value="PNGase"/>
</dbReference>
<dbReference type="NCBIfam" id="TIGR01180">
    <property type="entry name" value="aman2_put"/>
    <property type="match status" value="1"/>
</dbReference>
<dbReference type="InterPro" id="IPR008928">
    <property type="entry name" value="6-hairpin_glycosidase_sf"/>
</dbReference>
<feature type="domain" description="Glycosyl hydrolase family 92 N-terminal" evidence="2">
    <location>
        <begin position="49"/>
        <end position="285"/>
    </location>
</feature>
<dbReference type="InterPro" id="IPR041371">
    <property type="entry name" value="GH92_N"/>
</dbReference>
<dbReference type="Gene3D" id="2.70.98.10">
    <property type="match status" value="1"/>
</dbReference>
<dbReference type="Pfam" id="PF07971">
    <property type="entry name" value="Glyco_hydro_92"/>
    <property type="match status" value="1"/>
</dbReference>
<proteinExistence type="predicted"/>
<keyword evidence="4" id="KW-1185">Reference proteome</keyword>
<evidence type="ECO:0000313" key="4">
    <source>
        <dbReference type="Proteomes" id="UP001595621"/>
    </source>
</evidence>
<dbReference type="Gene3D" id="1.20.1050.60">
    <property type="entry name" value="alpha-1,2-mannosidase"/>
    <property type="match status" value="1"/>
</dbReference>
<evidence type="ECO:0000259" key="2">
    <source>
        <dbReference type="Pfam" id="PF17678"/>
    </source>
</evidence>
<comment type="caution">
    <text evidence="3">The sequence shown here is derived from an EMBL/GenBank/DDBJ whole genome shotgun (WGS) entry which is preliminary data.</text>
</comment>
<dbReference type="Proteomes" id="UP001595621">
    <property type="component" value="Unassembled WGS sequence"/>
</dbReference>
<evidence type="ECO:0000259" key="1">
    <source>
        <dbReference type="Pfam" id="PF07971"/>
    </source>
</evidence>
<keyword evidence="3" id="KW-0378">Hydrolase</keyword>
<feature type="domain" description="Glycosyl hydrolase family 92" evidence="1">
    <location>
        <begin position="292"/>
        <end position="748"/>
    </location>
</feature>
<dbReference type="EMBL" id="JBHRTD010000006">
    <property type="protein sequence ID" value="MFC3137796.1"/>
    <property type="molecule type" value="Genomic_DNA"/>
</dbReference>
<dbReference type="Gene3D" id="3.30.2080.10">
    <property type="entry name" value="GH92 mannosidase domain"/>
    <property type="match status" value="1"/>
</dbReference>
<dbReference type="InterPro" id="IPR005887">
    <property type="entry name" value="GH92_a_mannosidase_put"/>
</dbReference>
<accession>A0ABV7GBZ7</accession>
<dbReference type="GO" id="GO:0016787">
    <property type="term" value="F:hydrolase activity"/>
    <property type="evidence" value="ECO:0007669"/>
    <property type="project" value="UniProtKB-KW"/>
</dbReference>
<gene>
    <name evidence="3" type="ORF">ACFOE0_06270</name>
</gene>
<sequence length="752" mass="84537">MNPSALVTASLSFLLLLSGCGTETKDSDGSHKEVNLPSGSSAGHELLQWVDPFIGTGGKANTFPGATVPHGMVQLSPDNGRGGWDWIAGYYYPDNIIAGFSHTHLSGTGAGDLYDISFMPLTRPEYREITQEGPESGTLVSRFTHDKESASPGYYQVYLQSYDIHVELTAGPRTGLQKYRFPASADDGTVRLDLGYSRNWDDTTATQLQLLDDRTIAGYRFSTGWAKDQKVFFVSRFSRPFTQVSVFDGDQALPHRPSYSAKELNAWFEFNTRHDKEVLVQTALSSVSVEGAMHNLLAENKTFPGFDEVKQTAEQAWQRELSRVTVTASPDNLTQFYTAAYHAALAPRIYSDVDGRYRGPDGGIHQSSAHPRYEFFSLWDTFRALHPWKTITAPDRTREMMSSLMQHYRVAGRLPVWNFQGQETDMMMGYHSVPVLVDAWMKGLTDESGDAILNAALQSAMQDEFGVKSYKELGYVPHEERTWNVSLTLEYAFDDWAISQLARGLGKIDITREFASRANNYRHHFDPESGFMRARGRDGHFKTPFNADAYHPEDYCEANAWQYSFFVPQDIPGMITMMGGANRVDTKLDAMFNAQQRGEMPEWISGYIGQYVHGNEPSHHVPYLYQYLDQPHKTQKLVRRIMDELYRPSHDGLAGNEDAGQMSAWYLFSALGFYPVNPVGGEYVLGSPEVDSADIDLGNGQYFTIRTRNQSPDNVYVQSVLLNGEPLKGFILRHDQIMKGGELLFIMTGEPQ</sequence>
<evidence type="ECO:0000313" key="3">
    <source>
        <dbReference type="EMBL" id="MFC3137796.1"/>
    </source>
</evidence>
<dbReference type="Pfam" id="PF17678">
    <property type="entry name" value="Glyco_hydro_92N"/>
    <property type="match status" value="1"/>
</dbReference>
<dbReference type="InterPro" id="IPR012939">
    <property type="entry name" value="Glyco_hydro_92"/>
</dbReference>
<dbReference type="PANTHER" id="PTHR12143">
    <property type="entry name" value="PEPTIDE N-GLYCANASE PNGASE -RELATED"/>
    <property type="match status" value="1"/>
</dbReference>
<dbReference type="Gene3D" id="1.20.1610.10">
    <property type="entry name" value="alpha-1,2-mannosidases domains"/>
    <property type="match status" value="1"/>
</dbReference>
<reference evidence="4" key="1">
    <citation type="journal article" date="2019" name="Int. J. Syst. Evol. Microbiol.">
        <title>The Global Catalogue of Microorganisms (GCM) 10K type strain sequencing project: providing services to taxonomists for standard genome sequencing and annotation.</title>
        <authorList>
            <consortium name="The Broad Institute Genomics Platform"/>
            <consortium name="The Broad Institute Genome Sequencing Center for Infectious Disease"/>
            <person name="Wu L."/>
            <person name="Ma J."/>
        </authorList>
    </citation>
    <scope>NUCLEOTIDE SEQUENCE [LARGE SCALE GENOMIC DNA]</scope>
    <source>
        <strain evidence="4">KCTC 52277</strain>
    </source>
</reference>
<dbReference type="InterPro" id="IPR014718">
    <property type="entry name" value="GH-type_carb-bd"/>
</dbReference>
<dbReference type="PANTHER" id="PTHR12143:SF39">
    <property type="entry name" value="SECRETED PROTEIN"/>
    <property type="match status" value="1"/>
</dbReference>
<protein>
    <submittedName>
        <fullName evidence="3">GH92 family glycosyl hydrolase</fullName>
    </submittedName>
</protein>
<dbReference type="RefSeq" id="WP_248934988.1">
    <property type="nucleotide sequence ID" value="NZ_JAKILF010000002.1"/>
</dbReference>